<dbReference type="PANTHER" id="PTHR30629:SF2">
    <property type="entry name" value="PROPHAGE INTEGRASE INTS-RELATED"/>
    <property type="match status" value="1"/>
</dbReference>
<evidence type="ECO:0000313" key="8">
    <source>
        <dbReference type="EMBL" id="RCW79975.1"/>
    </source>
</evidence>
<dbReference type="Pfam" id="PF13356">
    <property type="entry name" value="Arm-DNA-bind_3"/>
    <property type="match status" value="1"/>
</dbReference>
<dbReference type="InterPro" id="IPR044068">
    <property type="entry name" value="CB"/>
</dbReference>
<accession>A0A368YIH8</accession>
<name>A0A368YIH8_9RHOB</name>
<evidence type="ECO:0000259" key="7">
    <source>
        <dbReference type="PROSITE" id="PS51900"/>
    </source>
</evidence>
<dbReference type="CDD" id="cd00801">
    <property type="entry name" value="INT_P4_C"/>
    <property type="match status" value="1"/>
</dbReference>
<dbReference type="GO" id="GO:0006310">
    <property type="term" value="P:DNA recombination"/>
    <property type="evidence" value="ECO:0007669"/>
    <property type="project" value="UniProtKB-KW"/>
</dbReference>
<comment type="similarity">
    <text evidence="1">Belongs to the 'phage' integrase family.</text>
</comment>
<dbReference type="AlphaFoldDB" id="A0A368YIH8"/>
<dbReference type="Pfam" id="PF22022">
    <property type="entry name" value="Phage_int_M"/>
    <property type="match status" value="1"/>
</dbReference>
<protein>
    <submittedName>
        <fullName evidence="8">Phage integrase family protein</fullName>
    </submittedName>
</protein>
<evidence type="ECO:0000256" key="2">
    <source>
        <dbReference type="ARBA" id="ARBA00022908"/>
    </source>
</evidence>
<dbReference type="Pfam" id="PF00589">
    <property type="entry name" value="Phage_integrase"/>
    <property type="match status" value="1"/>
</dbReference>
<dbReference type="GO" id="GO:0003677">
    <property type="term" value="F:DNA binding"/>
    <property type="evidence" value="ECO:0007669"/>
    <property type="project" value="UniProtKB-UniRule"/>
</dbReference>
<dbReference type="InterPro" id="IPR002104">
    <property type="entry name" value="Integrase_catalytic"/>
</dbReference>
<dbReference type="Gene3D" id="3.30.160.390">
    <property type="entry name" value="Integrase, DNA-binding domain"/>
    <property type="match status" value="1"/>
</dbReference>
<feature type="domain" description="Tyr recombinase" evidence="6">
    <location>
        <begin position="234"/>
        <end position="408"/>
    </location>
</feature>
<gene>
    <name evidence="8" type="ORF">DFP89_1214</name>
</gene>
<evidence type="ECO:0000256" key="1">
    <source>
        <dbReference type="ARBA" id="ARBA00008857"/>
    </source>
</evidence>
<organism evidence="8 9">
    <name type="scientific">Paracoccus lutimaris</name>
    <dbReference type="NCBI Taxonomy" id="1490030"/>
    <lineage>
        <taxon>Bacteria</taxon>
        <taxon>Pseudomonadati</taxon>
        <taxon>Pseudomonadota</taxon>
        <taxon>Alphaproteobacteria</taxon>
        <taxon>Rhodobacterales</taxon>
        <taxon>Paracoccaceae</taxon>
        <taxon>Paracoccus</taxon>
    </lineage>
</organism>
<dbReference type="SUPFAM" id="SSF56349">
    <property type="entry name" value="DNA breaking-rejoining enzymes"/>
    <property type="match status" value="1"/>
</dbReference>
<dbReference type="PANTHER" id="PTHR30629">
    <property type="entry name" value="PROPHAGE INTEGRASE"/>
    <property type="match status" value="1"/>
</dbReference>
<dbReference type="InterPro" id="IPR025166">
    <property type="entry name" value="Integrase_DNA_bind_dom"/>
</dbReference>
<dbReference type="Gene3D" id="1.10.443.10">
    <property type="entry name" value="Intergrase catalytic core"/>
    <property type="match status" value="1"/>
</dbReference>
<dbReference type="InterPro" id="IPR050808">
    <property type="entry name" value="Phage_Integrase"/>
</dbReference>
<keyword evidence="9" id="KW-1185">Reference proteome</keyword>
<evidence type="ECO:0000256" key="5">
    <source>
        <dbReference type="PROSITE-ProRule" id="PRU01248"/>
    </source>
</evidence>
<dbReference type="InterPro" id="IPR013762">
    <property type="entry name" value="Integrase-like_cat_sf"/>
</dbReference>
<proteinExistence type="inferred from homology"/>
<keyword evidence="2" id="KW-0229">DNA integration</keyword>
<dbReference type="Gene3D" id="1.10.150.130">
    <property type="match status" value="1"/>
</dbReference>
<dbReference type="OrthoDB" id="9795573at2"/>
<evidence type="ECO:0000256" key="3">
    <source>
        <dbReference type="ARBA" id="ARBA00023125"/>
    </source>
</evidence>
<dbReference type="EMBL" id="QPJL01000021">
    <property type="protein sequence ID" value="RCW79975.1"/>
    <property type="molecule type" value="Genomic_DNA"/>
</dbReference>
<feature type="domain" description="Core-binding (CB)" evidence="7">
    <location>
        <begin position="109"/>
        <end position="202"/>
    </location>
</feature>
<dbReference type="InterPro" id="IPR011010">
    <property type="entry name" value="DNA_brk_join_enz"/>
</dbReference>
<evidence type="ECO:0000259" key="6">
    <source>
        <dbReference type="PROSITE" id="PS51898"/>
    </source>
</evidence>
<sequence>MARKRLTAKQVEGKLKPGYHGDGDGLWLAVGKTGSRSWVFKYVSPTALPGANGRKPVTGMGLGAAPLVTLAEARDKALELRRQVAAGIDPLEERKRERAQAATDAHRLTTFAEAATAYIDAKEGGFKNEKHKQQWRNTIEAYANPIIGKSNVAEINTDLVLKVLQQDVRDKAGEMVGTLWNTKTETASRLRGRIEAVLSWAAFRGLRPQGDNPARWKGHLETELTARTKLQKTQHHAALPYAEVGELMAELRSREAPAARALEFSILTATRSSETRGAVWAEFDLQKRVWIIPAERMKKEKEHEIPLTDEMIALLEALPREDGNPHVFIGTARSGGLSENALTNVLKRMGRDDLTQHGFRSTFREWAGETTAHPREVIEHALAHSLKDRAEAAYQRGTLMPKRRKLMEDWSKYCGTVQPKDAENVVPIRSGAV</sequence>
<dbReference type="InterPro" id="IPR038488">
    <property type="entry name" value="Integrase_DNA-bd_sf"/>
</dbReference>
<comment type="caution">
    <text evidence="8">The sequence shown here is derived from an EMBL/GenBank/DDBJ whole genome shotgun (WGS) entry which is preliminary data.</text>
</comment>
<dbReference type="RefSeq" id="WP_114350286.1">
    <property type="nucleotide sequence ID" value="NZ_QPJL01000021.1"/>
</dbReference>
<dbReference type="PROSITE" id="PS51898">
    <property type="entry name" value="TYR_RECOMBINASE"/>
    <property type="match status" value="1"/>
</dbReference>
<dbReference type="PROSITE" id="PS51900">
    <property type="entry name" value="CB"/>
    <property type="match status" value="1"/>
</dbReference>
<evidence type="ECO:0000256" key="4">
    <source>
        <dbReference type="ARBA" id="ARBA00023172"/>
    </source>
</evidence>
<keyword evidence="4" id="KW-0233">DNA recombination</keyword>
<reference evidence="8 9" key="1">
    <citation type="submission" date="2018-07" db="EMBL/GenBank/DDBJ databases">
        <title>Genomic Encyclopedia of Type Strains, Phase III (KMG-III): the genomes of soil and plant-associated and newly described type strains.</title>
        <authorList>
            <person name="Whitman W."/>
        </authorList>
    </citation>
    <scope>NUCLEOTIDE SEQUENCE [LARGE SCALE GENOMIC DNA]</scope>
    <source>
        <strain evidence="8 9">CECT 8525</strain>
    </source>
</reference>
<dbReference type="Proteomes" id="UP000253345">
    <property type="component" value="Unassembled WGS sequence"/>
</dbReference>
<keyword evidence="3 5" id="KW-0238">DNA-binding</keyword>
<dbReference type="InterPro" id="IPR010998">
    <property type="entry name" value="Integrase_recombinase_N"/>
</dbReference>
<dbReference type="InterPro" id="IPR053876">
    <property type="entry name" value="Phage_int_M"/>
</dbReference>
<evidence type="ECO:0000313" key="9">
    <source>
        <dbReference type="Proteomes" id="UP000253345"/>
    </source>
</evidence>
<dbReference type="GO" id="GO:0015074">
    <property type="term" value="P:DNA integration"/>
    <property type="evidence" value="ECO:0007669"/>
    <property type="project" value="UniProtKB-KW"/>
</dbReference>